<protein>
    <submittedName>
        <fullName evidence="2">Uncharacterized protein</fullName>
    </submittedName>
</protein>
<name>A0A8T8S9B9_9BASI</name>
<reference evidence="2" key="2">
    <citation type="journal article" date="2019" name="IMA Fungus">
        <title>Genome sequencing and comparison of five Tilletia species to identify candidate genes for the detection of regulated species infecting wheat.</title>
        <authorList>
            <person name="Nguyen H.D.T."/>
            <person name="Sultana T."/>
            <person name="Kesanakurti P."/>
            <person name="Hambleton S."/>
        </authorList>
    </citation>
    <scope>NUCLEOTIDE SEQUENCE</scope>
    <source>
        <strain evidence="2">DAOMC 236416</strain>
    </source>
</reference>
<reference evidence="2" key="1">
    <citation type="submission" date="2016-04" db="EMBL/GenBank/DDBJ databases">
        <authorList>
            <person name="Nguyen H.D."/>
            <person name="Samba Siva P."/>
            <person name="Cullis J."/>
            <person name="Levesque C.A."/>
            <person name="Hambleton S."/>
        </authorList>
    </citation>
    <scope>NUCLEOTIDE SEQUENCE</scope>
    <source>
        <strain evidence="2">DAOMC 236416</strain>
    </source>
</reference>
<accession>A0A8T8S9B9</accession>
<proteinExistence type="predicted"/>
<dbReference type="EMBL" id="LWDF02002819">
    <property type="protein sequence ID" value="KAE8235354.1"/>
    <property type="molecule type" value="Genomic_DNA"/>
</dbReference>
<feature type="compositionally biased region" description="Pro residues" evidence="1">
    <location>
        <begin position="322"/>
        <end position="335"/>
    </location>
</feature>
<feature type="compositionally biased region" description="Basic and acidic residues" evidence="1">
    <location>
        <begin position="47"/>
        <end position="65"/>
    </location>
</feature>
<feature type="non-terminal residue" evidence="2">
    <location>
        <position position="380"/>
    </location>
</feature>
<feature type="compositionally biased region" description="Basic residues" evidence="1">
    <location>
        <begin position="66"/>
        <end position="87"/>
    </location>
</feature>
<feature type="compositionally biased region" description="Pro residues" evidence="1">
    <location>
        <begin position="360"/>
        <end position="370"/>
    </location>
</feature>
<organism evidence="2 3">
    <name type="scientific">Tilletia indica</name>
    <dbReference type="NCBI Taxonomy" id="43049"/>
    <lineage>
        <taxon>Eukaryota</taxon>
        <taxon>Fungi</taxon>
        <taxon>Dikarya</taxon>
        <taxon>Basidiomycota</taxon>
        <taxon>Ustilaginomycotina</taxon>
        <taxon>Exobasidiomycetes</taxon>
        <taxon>Tilletiales</taxon>
        <taxon>Tilletiaceae</taxon>
        <taxon>Tilletia</taxon>
    </lineage>
</organism>
<evidence type="ECO:0000256" key="1">
    <source>
        <dbReference type="SAM" id="MobiDB-lite"/>
    </source>
</evidence>
<dbReference type="AlphaFoldDB" id="A0A8T8S9B9"/>
<feature type="compositionally biased region" description="Acidic residues" evidence="1">
    <location>
        <begin position="91"/>
        <end position="112"/>
    </location>
</feature>
<evidence type="ECO:0000313" key="3">
    <source>
        <dbReference type="Proteomes" id="UP000077521"/>
    </source>
</evidence>
<comment type="caution">
    <text evidence="2">The sequence shown here is derived from an EMBL/GenBank/DDBJ whole genome shotgun (WGS) entry which is preliminary data.</text>
</comment>
<dbReference type="Proteomes" id="UP000077521">
    <property type="component" value="Unassembled WGS sequence"/>
</dbReference>
<gene>
    <name evidence="2" type="ORF">A4X13_0g9524</name>
</gene>
<evidence type="ECO:0000313" key="2">
    <source>
        <dbReference type="EMBL" id="KAE8235354.1"/>
    </source>
</evidence>
<feature type="region of interest" description="Disordered" evidence="1">
    <location>
        <begin position="297"/>
        <end position="380"/>
    </location>
</feature>
<keyword evidence="3" id="KW-1185">Reference proteome</keyword>
<sequence>MRAIEWRIDKFASMCTCPGCGGHVRRTCVDRCADAFSVPVTQAERRMIEEDIRDHPELIPKPKEKKEKKKGKKKKKGKGKGKGRKRKRDDDEYEEEDSTEDEEVAEEVPEEDAVPKPPNYGRGDTYLNRGQYKLFKRLVVPIDRHLRHMGKSAEARRPDPPDVSRVQQAKAVKQKRHALDIVDESTAPAWAPDESDGKVDWPKVTQAHLDGDEPYPRVPDPYVPEGCTSTTMVLRDVWLPHSVEAYAVMGRDSFQAKLRDWEKGLFLEHYLKVPSAQARRYILDELDRRARGQGKRYHNVAGGAGYDPGQPWDEELADGPMEPWPIVQPEPQPQPEPRRKEPTHPAKHMAGWLTLDDPPRPQPPPSPPAPVQLSGHLSTT</sequence>
<feature type="region of interest" description="Disordered" evidence="1">
    <location>
        <begin position="47"/>
        <end position="126"/>
    </location>
</feature>